<dbReference type="InterPro" id="IPR036412">
    <property type="entry name" value="HAD-like_sf"/>
</dbReference>
<keyword evidence="2" id="KW-1185">Reference proteome</keyword>
<reference evidence="1 2" key="1">
    <citation type="submission" date="2018-06" db="EMBL/GenBank/DDBJ databases">
        <authorList>
            <consortium name="Pathogen Informatics"/>
            <person name="Doyle S."/>
        </authorList>
    </citation>
    <scope>NUCLEOTIDE SEQUENCE [LARGE SCALE GENOMIC DNA]</scope>
    <source>
        <strain evidence="1 2">NCTC11087</strain>
    </source>
</reference>
<evidence type="ECO:0000313" key="1">
    <source>
        <dbReference type="EMBL" id="SUO03964.1"/>
    </source>
</evidence>
<dbReference type="RefSeq" id="WP_022789328.1">
    <property type="nucleotide sequence ID" value="NZ_CALZNX010000002.1"/>
</dbReference>
<dbReference type="Gene3D" id="3.40.50.1000">
    <property type="entry name" value="HAD superfamily/HAD-like"/>
    <property type="match status" value="2"/>
</dbReference>
<dbReference type="Proteomes" id="UP000255523">
    <property type="component" value="Unassembled WGS sequence"/>
</dbReference>
<dbReference type="SFLD" id="SFLDG01129">
    <property type="entry name" value="C1.5:_HAD__Beta-PGM__Phosphata"/>
    <property type="match status" value="1"/>
</dbReference>
<dbReference type="Pfam" id="PF13242">
    <property type="entry name" value="Hydrolase_like"/>
    <property type="match status" value="1"/>
</dbReference>
<dbReference type="NCBIfam" id="TIGR01460">
    <property type="entry name" value="HAD-SF-IIA"/>
    <property type="match status" value="1"/>
</dbReference>
<dbReference type="OrthoDB" id="9810449at2"/>
<name>A0A380LJA3_9FIRM</name>
<dbReference type="AlphaFoldDB" id="A0A380LJA3"/>
<proteinExistence type="predicted"/>
<dbReference type="Pfam" id="PF13344">
    <property type="entry name" value="Hydrolase_6"/>
    <property type="match status" value="1"/>
</dbReference>
<dbReference type="GO" id="GO:0016791">
    <property type="term" value="F:phosphatase activity"/>
    <property type="evidence" value="ECO:0007669"/>
    <property type="project" value="TreeGrafter"/>
</dbReference>
<accession>A0A380LJA3</accession>
<keyword evidence="1" id="KW-0378">Hydrolase</keyword>
<dbReference type="InterPro" id="IPR023214">
    <property type="entry name" value="HAD_sf"/>
</dbReference>
<dbReference type="PANTHER" id="PTHR19288:SF46">
    <property type="entry name" value="HALOACID DEHALOGENASE-LIKE HYDROLASE DOMAIN-CONTAINING PROTEIN 2"/>
    <property type="match status" value="1"/>
</dbReference>
<protein>
    <submittedName>
        <fullName evidence="1">Putative hydrolase</fullName>
        <ecNumber evidence="1">3.1.3.41</ecNumber>
    </submittedName>
</protein>
<evidence type="ECO:0000313" key="2">
    <source>
        <dbReference type="Proteomes" id="UP000255523"/>
    </source>
</evidence>
<dbReference type="SUPFAM" id="SSF56784">
    <property type="entry name" value="HAD-like"/>
    <property type="match status" value="1"/>
</dbReference>
<dbReference type="GO" id="GO:0005737">
    <property type="term" value="C:cytoplasm"/>
    <property type="evidence" value="ECO:0007669"/>
    <property type="project" value="TreeGrafter"/>
</dbReference>
<dbReference type="PANTHER" id="PTHR19288">
    <property type="entry name" value="4-NITROPHENYLPHOSPHATASE-RELATED"/>
    <property type="match status" value="1"/>
</dbReference>
<gene>
    <name evidence="1" type="primary">nagD</name>
    <name evidence="1" type="ORF">NCTC11087_00848</name>
</gene>
<dbReference type="InterPro" id="IPR006357">
    <property type="entry name" value="HAD-SF_hydro_IIA"/>
</dbReference>
<sequence length="260" mass="29346">MKTLLFDLDGTMYRGTQIIESAKTFLEHCQKKNIPYLFLTNNSMRTREENVIHMEKMGYTGISPDQFYNSAMASVQYVRSHYSGNTAYYIGKEGMKQALLDEGFTITDQNPDFVFVGLNKDADYAQYSKALQLLLNGAKLIGTNQDRILAKPGGFEMGNGSIVAMFEYASSQKSPNIAKPHTPILDLCLSHFHLKKEDVILIGDNLETDILLGKNAHVQTIFVQTGVHTQKDVERLNIHPDIIVRDLLDCLDFSFDSFML</sequence>
<dbReference type="EC" id="3.1.3.41" evidence="1"/>
<organism evidence="1 2">
    <name type="scientific">Faecalicoccus pleomorphus</name>
    <dbReference type="NCBI Taxonomy" id="1323"/>
    <lineage>
        <taxon>Bacteria</taxon>
        <taxon>Bacillati</taxon>
        <taxon>Bacillota</taxon>
        <taxon>Erysipelotrichia</taxon>
        <taxon>Erysipelotrichales</taxon>
        <taxon>Erysipelotrichaceae</taxon>
        <taxon>Faecalicoccus</taxon>
    </lineage>
</organism>
<dbReference type="EMBL" id="UHFX01000003">
    <property type="protein sequence ID" value="SUO03964.1"/>
    <property type="molecule type" value="Genomic_DNA"/>
</dbReference>
<dbReference type="GeneID" id="77461823"/>
<dbReference type="SFLD" id="SFLDS00003">
    <property type="entry name" value="Haloacid_Dehalogenase"/>
    <property type="match status" value="1"/>
</dbReference>